<comment type="caution">
    <text evidence="2">The sequence shown here is derived from an EMBL/GenBank/DDBJ whole genome shotgun (WGS) entry which is preliminary data.</text>
</comment>
<sequence length="303" mass="33577">MERICGTLISVMSKAQRSSIPLPSRAALGWSMFVVSFPHPQLHRFVHAQCTFSIFRAGSEIMDLFHSFAHLHHPVWYPSTSVFTLGTSCLPHVPPRLRPFIPPFPLSTGASDSFVISNVDTATSSFAGTATGWTSPMPGSLTRECFRKKKPLPPAHFTTGYWNTLHDRIIESPHPYTTNWQTMVSVPNARRQAVDRDDSPPRQPPPSNDRPRLMSTAASLPARLCLVPADPVSRFSFAAHPRPVQDRLLLPCTRPALTSSTIRTCLTPTHPLPPAAPSSQRNFGCFLAGTRTRSHESMCDYKV</sequence>
<organism evidence="2 3">
    <name type="scientific">Paratrimastix pyriformis</name>
    <dbReference type="NCBI Taxonomy" id="342808"/>
    <lineage>
        <taxon>Eukaryota</taxon>
        <taxon>Metamonada</taxon>
        <taxon>Preaxostyla</taxon>
        <taxon>Paratrimastigidae</taxon>
        <taxon>Paratrimastix</taxon>
    </lineage>
</organism>
<dbReference type="Proteomes" id="UP001141327">
    <property type="component" value="Unassembled WGS sequence"/>
</dbReference>
<protein>
    <submittedName>
        <fullName evidence="2">Uncharacterized protein</fullName>
    </submittedName>
</protein>
<feature type="region of interest" description="Disordered" evidence="1">
    <location>
        <begin position="189"/>
        <end position="213"/>
    </location>
</feature>
<name>A0ABQ8U3E0_9EUKA</name>
<reference evidence="2" key="1">
    <citation type="journal article" date="2022" name="bioRxiv">
        <title>Genomics of Preaxostyla Flagellates Illuminates Evolutionary Transitions and the Path Towards Mitochondrial Loss.</title>
        <authorList>
            <person name="Novak L.V.F."/>
            <person name="Treitli S.C."/>
            <person name="Pyrih J."/>
            <person name="Halakuc P."/>
            <person name="Pipaliya S.V."/>
            <person name="Vacek V."/>
            <person name="Brzon O."/>
            <person name="Soukal P."/>
            <person name="Eme L."/>
            <person name="Dacks J.B."/>
            <person name="Karnkowska A."/>
            <person name="Elias M."/>
            <person name="Hampl V."/>
        </authorList>
    </citation>
    <scope>NUCLEOTIDE SEQUENCE</scope>
    <source>
        <strain evidence="2">RCP-MX</strain>
    </source>
</reference>
<evidence type="ECO:0000256" key="1">
    <source>
        <dbReference type="SAM" id="MobiDB-lite"/>
    </source>
</evidence>
<evidence type="ECO:0000313" key="3">
    <source>
        <dbReference type="Proteomes" id="UP001141327"/>
    </source>
</evidence>
<accession>A0ABQ8U3E0</accession>
<proteinExistence type="predicted"/>
<dbReference type="EMBL" id="JAPMOS010000379">
    <property type="protein sequence ID" value="KAJ4452826.1"/>
    <property type="molecule type" value="Genomic_DNA"/>
</dbReference>
<gene>
    <name evidence="2" type="ORF">PAPYR_12903</name>
</gene>
<keyword evidence="3" id="KW-1185">Reference proteome</keyword>
<evidence type="ECO:0000313" key="2">
    <source>
        <dbReference type="EMBL" id="KAJ4452826.1"/>
    </source>
</evidence>